<keyword evidence="3" id="KW-1185">Reference proteome</keyword>
<evidence type="ECO:0000259" key="1">
    <source>
        <dbReference type="SMART" id="SM00974"/>
    </source>
</evidence>
<dbReference type="RefSeq" id="WP_283715728.1">
    <property type="nucleotide sequence ID" value="NZ_JASJND010000004.1"/>
</dbReference>
<dbReference type="Proteomes" id="UP001321481">
    <property type="component" value="Unassembled WGS sequence"/>
</dbReference>
<evidence type="ECO:0000313" key="2">
    <source>
        <dbReference type="EMBL" id="MDJ1114151.1"/>
    </source>
</evidence>
<organism evidence="2 3">
    <name type="scientific">Microbacterium dauci</name>
    <dbReference type="NCBI Taxonomy" id="3048008"/>
    <lineage>
        <taxon>Bacteria</taxon>
        <taxon>Bacillati</taxon>
        <taxon>Actinomycetota</taxon>
        <taxon>Actinomycetes</taxon>
        <taxon>Micrococcales</taxon>
        <taxon>Microbacteriaceae</taxon>
        <taxon>Microbacterium</taxon>
    </lineage>
</organism>
<dbReference type="Pfam" id="PF13455">
    <property type="entry name" value="MUG113"/>
    <property type="match status" value="1"/>
</dbReference>
<dbReference type="InterPro" id="IPR018306">
    <property type="entry name" value="Phage_T5_Orf172_DNA-bd"/>
</dbReference>
<dbReference type="EMBL" id="JASJND010000004">
    <property type="protein sequence ID" value="MDJ1114151.1"/>
    <property type="molecule type" value="Genomic_DNA"/>
</dbReference>
<feature type="domain" description="Bacteriophage T5 Orf172 DNA-binding" evidence="1">
    <location>
        <begin position="52"/>
        <end position="119"/>
    </location>
</feature>
<reference evidence="2 3" key="1">
    <citation type="submission" date="2023-05" db="EMBL/GenBank/DDBJ databases">
        <title>Microbacterium dauci sp.nov., Isolated from Carrot Rhizosphere Soil.</title>
        <authorList>
            <person name="Xiao Z."/>
            <person name="Zheng J."/>
        </authorList>
    </citation>
    <scope>NUCLEOTIDE SEQUENCE [LARGE SCALE GENOMIC DNA]</scope>
    <source>
        <strain evidence="2 3">LX3-4</strain>
    </source>
</reference>
<name>A0ABT6ZDU2_9MICO</name>
<proteinExistence type="predicted"/>
<dbReference type="SMART" id="SM00974">
    <property type="entry name" value="T5orf172"/>
    <property type="match status" value="1"/>
</dbReference>
<protein>
    <submittedName>
        <fullName evidence="2">GIY-YIG nuclease family protein</fullName>
    </submittedName>
</protein>
<gene>
    <name evidence="2" type="ORF">QNI14_06775</name>
</gene>
<accession>A0ABT6ZDU2</accession>
<sequence>MSDALRSRCRLCGGTIGERHDDAWYCTRCGWRLGDAPDPDIPPPRIDVVYYLRYRDRVKIGTSATPRRRLAAIMHDELLAFESGDRALEQQRHREFAELREGGEWFTLTGVLAAHIDAVRERIGDPWAAYDRWLGDAFRRRSS</sequence>
<comment type="caution">
    <text evidence="2">The sequence shown here is derived from an EMBL/GenBank/DDBJ whole genome shotgun (WGS) entry which is preliminary data.</text>
</comment>
<evidence type="ECO:0000313" key="3">
    <source>
        <dbReference type="Proteomes" id="UP001321481"/>
    </source>
</evidence>